<evidence type="ECO:0000313" key="2">
    <source>
        <dbReference type="Proteomes" id="UP000553963"/>
    </source>
</evidence>
<keyword evidence="2" id="KW-1185">Reference proteome</keyword>
<accession>A0A840AJX8</accession>
<proteinExistence type="predicted"/>
<evidence type="ECO:0000313" key="1">
    <source>
        <dbReference type="EMBL" id="MBB3929241.1"/>
    </source>
</evidence>
<sequence length="89" mass="9574">MRGLVRLIVLLVVIVGGYWAYYVFAAADPNDKFGVMINENLPLSAREYACKTLKDRFGDINAPKGCGEFAAWAPKPVTPAADTATPAAN</sequence>
<name>A0A840AJX8_9HYPH</name>
<reference evidence="1 2" key="1">
    <citation type="submission" date="2020-08" db="EMBL/GenBank/DDBJ databases">
        <title>Genomic Encyclopedia of Type Strains, Phase IV (KMG-IV): sequencing the most valuable type-strain genomes for metagenomic binning, comparative biology and taxonomic classification.</title>
        <authorList>
            <person name="Goeker M."/>
        </authorList>
    </citation>
    <scope>NUCLEOTIDE SEQUENCE [LARGE SCALE GENOMIC DNA]</scope>
    <source>
        <strain evidence="1 2">DSM 25966</strain>
    </source>
</reference>
<dbReference type="AlphaFoldDB" id="A0A840AJX8"/>
<dbReference type="Proteomes" id="UP000553963">
    <property type="component" value="Unassembled WGS sequence"/>
</dbReference>
<protein>
    <submittedName>
        <fullName evidence="1">Uncharacterized protein</fullName>
    </submittedName>
</protein>
<organism evidence="1 2">
    <name type="scientific">Kaistia hirudinis</name>
    <dbReference type="NCBI Taxonomy" id="1293440"/>
    <lineage>
        <taxon>Bacteria</taxon>
        <taxon>Pseudomonadati</taxon>
        <taxon>Pseudomonadota</taxon>
        <taxon>Alphaproteobacteria</taxon>
        <taxon>Hyphomicrobiales</taxon>
        <taxon>Kaistiaceae</taxon>
        <taxon>Kaistia</taxon>
    </lineage>
</organism>
<gene>
    <name evidence="1" type="ORF">GGR25_000260</name>
</gene>
<dbReference type="EMBL" id="JACIDS010000001">
    <property type="protein sequence ID" value="MBB3929241.1"/>
    <property type="molecule type" value="Genomic_DNA"/>
</dbReference>
<comment type="caution">
    <text evidence="1">The sequence shown here is derived from an EMBL/GenBank/DDBJ whole genome shotgun (WGS) entry which is preliminary data.</text>
</comment>
<dbReference type="RefSeq" id="WP_183396919.1">
    <property type="nucleotide sequence ID" value="NZ_JACIDS010000001.1"/>
</dbReference>